<proteinExistence type="predicted"/>
<accession>A0A2T6GA55</accession>
<dbReference type="AlphaFoldDB" id="A0A2T6GA55"/>
<evidence type="ECO:0000313" key="3">
    <source>
        <dbReference type="Proteomes" id="UP000244184"/>
    </source>
</evidence>
<sequence>MFNFSSSLPLYIGSACMLVFGLIIVLARNPINQKKVNIDYVNKMKKPEETVEDYLERVRSTFRSIGKRLVISSVIMLCIGLFLDFYKS</sequence>
<keyword evidence="1" id="KW-1133">Transmembrane helix</keyword>
<dbReference type="Proteomes" id="UP000244184">
    <property type="component" value="Unassembled WGS sequence"/>
</dbReference>
<reference evidence="2 3" key="1">
    <citation type="submission" date="2018-03" db="EMBL/GenBank/DDBJ databases">
        <title>Genome sequence of Paenibacillus elgii strain AC13 an antimicrobial compound producing bacteria.</title>
        <authorList>
            <person name="Kurokawa A.S."/>
            <person name="Araujo J.F."/>
            <person name="Costa R.A."/>
            <person name="Ortega D.B."/>
            <person name="Pires A.S."/>
            <person name="Pappas G.J.Jr."/>
            <person name="Franco O.L."/>
            <person name="Barreto C."/>
            <person name="Magalhaes B.S."/>
            <person name="Kruger R.H."/>
        </authorList>
    </citation>
    <scope>NUCLEOTIDE SEQUENCE [LARGE SCALE GENOMIC DNA]</scope>
    <source>
        <strain evidence="2 3">AC13</strain>
    </source>
</reference>
<feature type="transmembrane region" description="Helical" evidence="1">
    <location>
        <begin position="6"/>
        <end position="27"/>
    </location>
</feature>
<name>A0A2T6GA55_9BACL</name>
<dbReference type="EMBL" id="PYHP01000004">
    <property type="protein sequence ID" value="PUA41040.1"/>
    <property type="molecule type" value="Genomic_DNA"/>
</dbReference>
<evidence type="ECO:0000256" key="1">
    <source>
        <dbReference type="SAM" id="Phobius"/>
    </source>
</evidence>
<protein>
    <submittedName>
        <fullName evidence="2">Uncharacterized protein</fullName>
    </submittedName>
</protein>
<evidence type="ECO:0000313" key="2">
    <source>
        <dbReference type="EMBL" id="PUA41040.1"/>
    </source>
</evidence>
<keyword evidence="1" id="KW-0472">Membrane</keyword>
<organism evidence="2 3">
    <name type="scientific">Paenibacillus elgii</name>
    <dbReference type="NCBI Taxonomy" id="189691"/>
    <lineage>
        <taxon>Bacteria</taxon>
        <taxon>Bacillati</taxon>
        <taxon>Bacillota</taxon>
        <taxon>Bacilli</taxon>
        <taxon>Bacillales</taxon>
        <taxon>Paenibacillaceae</taxon>
        <taxon>Paenibacillus</taxon>
    </lineage>
</organism>
<comment type="caution">
    <text evidence="2">The sequence shown here is derived from an EMBL/GenBank/DDBJ whole genome shotgun (WGS) entry which is preliminary data.</text>
</comment>
<keyword evidence="1" id="KW-0812">Transmembrane</keyword>
<feature type="transmembrane region" description="Helical" evidence="1">
    <location>
        <begin position="69"/>
        <end position="86"/>
    </location>
</feature>
<gene>
    <name evidence="2" type="ORF">C8Z91_01205</name>
</gene>